<dbReference type="Proteomes" id="UP000276776">
    <property type="component" value="Unassembled WGS sequence"/>
</dbReference>
<reference evidence="15 16" key="2">
    <citation type="submission" date="2018-11" db="EMBL/GenBank/DDBJ databases">
        <authorList>
            <consortium name="Pathogen Informatics"/>
        </authorList>
    </citation>
    <scope>NUCLEOTIDE SEQUENCE [LARGE SCALE GENOMIC DNA]</scope>
</reference>
<dbReference type="InterPro" id="IPR050401">
    <property type="entry name" value="Cyclic_nucleotide_synthase"/>
</dbReference>
<dbReference type="CDD" id="cd07302">
    <property type="entry name" value="CHD"/>
    <property type="match status" value="1"/>
</dbReference>
<evidence type="ECO:0000256" key="10">
    <source>
        <dbReference type="ARBA" id="ARBA00023170"/>
    </source>
</evidence>
<dbReference type="PROSITE" id="PS00452">
    <property type="entry name" value="GUANYLATE_CYCLASE_1"/>
    <property type="match status" value="1"/>
</dbReference>
<dbReference type="SUPFAM" id="SSF55073">
    <property type="entry name" value="Nucleotide cyclase"/>
    <property type="match status" value="1"/>
</dbReference>
<evidence type="ECO:0000313" key="16">
    <source>
        <dbReference type="Proteomes" id="UP000276776"/>
    </source>
</evidence>
<keyword evidence="16" id="KW-1185">Reference proteome</keyword>
<gene>
    <name evidence="15" type="ORF">TCLT_LOCUS1395</name>
</gene>
<dbReference type="Gene3D" id="6.10.250.780">
    <property type="match status" value="1"/>
</dbReference>
<evidence type="ECO:0000256" key="4">
    <source>
        <dbReference type="ARBA" id="ARBA00022475"/>
    </source>
</evidence>
<dbReference type="InterPro" id="IPR001054">
    <property type="entry name" value="A/G_cyclase"/>
</dbReference>
<dbReference type="GO" id="GO:0007168">
    <property type="term" value="P:receptor guanylyl cyclase signaling pathway"/>
    <property type="evidence" value="ECO:0007669"/>
    <property type="project" value="TreeGrafter"/>
</dbReference>
<evidence type="ECO:0000256" key="6">
    <source>
        <dbReference type="ARBA" id="ARBA00022729"/>
    </source>
</evidence>
<keyword evidence="7" id="KW-0547">Nucleotide-binding</keyword>
<keyword evidence="4" id="KW-1003">Cell membrane</keyword>
<accession>A0A0N5CML0</accession>
<dbReference type="GO" id="GO:0000166">
    <property type="term" value="F:nucleotide binding"/>
    <property type="evidence" value="ECO:0007669"/>
    <property type="project" value="UniProtKB-KW"/>
</dbReference>
<dbReference type="GO" id="GO:0007606">
    <property type="term" value="P:sensory perception of chemical stimulus"/>
    <property type="evidence" value="ECO:0007669"/>
    <property type="project" value="UniProtKB-ARBA"/>
</dbReference>
<dbReference type="PANTHER" id="PTHR11920">
    <property type="entry name" value="GUANYLYL CYCLASE"/>
    <property type="match status" value="1"/>
</dbReference>
<evidence type="ECO:0000256" key="3">
    <source>
        <dbReference type="ARBA" id="ARBA00004236"/>
    </source>
</evidence>
<proteinExistence type="inferred from homology"/>
<comment type="catalytic activity">
    <reaction evidence="1">
        <text>GTP = 3',5'-cyclic GMP + diphosphate</text>
        <dbReference type="Rhea" id="RHEA:13665"/>
        <dbReference type="ChEBI" id="CHEBI:33019"/>
        <dbReference type="ChEBI" id="CHEBI:37565"/>
        <dbReference type="ChEBI" id="CHEBI:57746"/>
        <dbReference type="EC" id="4.6.1.2"/>
    </reaction>
</comment>
<dbReference type="GO" id="GO:0001653">
    <property type="term" value="F:peptide receptor activity"/>
    <property type="evidence" value="ECO:0007669"/>
    <property type="project" value="TreeGrafter"/>
</dbReference>
<evidence type="ECO:0000256" key="11">
    <source>
        <dbReference type="ARBA" id="ARBA00023180"/>
    </source>
</evidence>
<dbReference type="InterPro" id="IPR029787">
    <property type="entry name" value="Nucleotide_cyclase"/>
</dbReference>
<evidence type="ECO:0000256" key="7">
    <source>
        <dbReference type="ARBA" id="ARBA00022741"/>
    </source>
</evidence>
<organism evidence="17">
    <name type="scientific">Thelazia callipaeda</name>
    <name type="common">Oriental eyeworm</name>
    <name type="synonym">Parasitic nematode</name>
    <dbReference type="NCBI Taxonomy" id="103827"/>
    <lineage>
        <taxon>Eukaryota</taxon>
        <taxon>Metazoa</taxon>
        <taxon>Ecdysozoa</taxon>
        <taxon>Nematoda</taxon>
        <taxon>Chromadorea</taxon>
        <taxon>Rhabditida</taxon>
        <taxon>Spirurina</taxon>
        <taxon>Spiruromorpha</taxon>
        <taxon>Thelazioidea</taxon>
        <taxon>Thelaziidae</taxon>
        <taxon>Thelazia</taxon>
    </lineage>
</organism>
<evidence type="ECO:0000313" key="17">
    <source>
        <dbReference type="WBParaSite" id="TCLT_0000139401-mRNA-1"/>
    </source>
</evidence>
<dbReference type="OMA" id="HISENMY"/>
<dbReference type="Pfam" id="PF00211">
    <property type="entry name" value="Guanylate_cyc"/>
    <property type="match status" value="1"/>
</dbReference>
<dbReference type="STRING" id="103827.A0A0N5CML0"/>
<keyword evidence="6" id="KW-0732">Signal</keyword>
<comment type="subcellular location">
    <subcellularLocation>
        <location evidence="3">Cell membrane</location>
    </subcellularLocation>
    <subcellularLocation>
        <location evidence="2">Membrane</location>
        <topology evidence="2">Single-pass membrane protein</topology>
    </subcellularLocation>
</comment>
<dbReference type="WBParaSite" id="TCLT_0000139401-mRNA-1">
    <property type="protein sequence ID" value="TCLT_0000139401-mRNA-1"/>
    <property type="gene ID" value="TCLT_0000139401"/>
</dbReference>
<feature type="domain" description="Guanylate cyclase" evidence="14">
    <location>
        <begin position="61"/>
        <end position="191"/>
    </location>
</feature>
<keyword evidence="5" id="KW-0812">Transmembrane</keyword>
<dbReference type="Gene3D" id="3.30.70.1230">
    <property type="entry name" value="Nucleotide cyclase"/>
    <property type="match status" value="1"/>
</dbReference>
<evidence type="ECO:0000313" key="15">
    <source>
        <dbReference type="EMBL" id="VDM96808.1"/>
    </source>
</evidence>
<dbReference type="FunFam" id="3.30.70.1230:FF:000050">
    <property type="entry name" value="Guanylate cyclase"/>
    <property type="match status" value="1"/>
</dbReference>
<keyword evidence="12 13" id="KW-0456">Lyase</keyword>
<evidence type="ECO:0000259" key="14">
    <source>
        <dbReference type="PROSITE" id="PS50125"/>
    </source>
</evidence>
<evidence type="ECO:0000256" key="8">
    <source>
        <dbReference type="ARBA" id="ARBA00022989"/>
    </source>
</evidence>
<dbReference type="SMART" id="SM00044">
    <property type="entry name" value="CYCc"/>
    <property type="match status" value="1"/>
</dbReference>
<evidence type="ECO:0000256" key="5">
    <source>
        <dbReference type="ARBA" id="ARBA00022692"/>
    </source>
</evidence>
<dbReference type="OrthoDB" id="60033at2759"/>
<evidence type="ECO:0000256" key="2">
    <source>
        <dbReference type="ARBA" id="ARBA00004167"/>
    </source>
</evidence>
<name>A0A0N5CML0_THECL</name>
<keyword evidence="8" id="KW-1133">Transmembrane helix</keyword>
<keyword evidence="10" id="KW-0675">Receptor</keyword>
<dbReference type="GO" id="GO:0005886">
    <property type="term" value="C:plasma membrane"/>
    <property type="evidence" value="ECO:0007669"/>
    <property type="project" value="UniProtKB-SubCell"/>
</dbReference>
<protein>
    <submittedName>
        <fullName evidence="17">Guanylate cyclase domain-containing protein</fullName>
    </submittedName>
</protein>
<dbReference type="GO" id="GO:0004383">
    <property type="term" value="F:guanylate cyclase activity"/>
    <property type="evidence" value="ECO:0007669"/>
    <property type="project" value="UniProtKB-EC"/>
</dbReference>
<dbReference type="PANTHER" id="PTHR11920:SF503">
    <property type="entry name" value="RECEPTOR-TYPE GUANYLATE CYCLASE GCY-9"/>
    <property type="match status" value="1"/>
</dbReference>
<dbReference type="PROSITE" id="PS50125">
    <property type="entry name" value="GUANYLATE_CYCLASE_2"/>
    <property type="match status" value="1"/>
</dbReference>
<keyword evidence="9" id="KW-0472">Membrane</keyword>
<evidence type="ECO:0000256" key="13">
    <source>
        <dbReference type="RuleBase" id="RU000405"/>
    </source>
</evidence>
<dbReference type="GO" id="GO:0004016">
    <property type="term" value="F:adenylate cyclase activity"/>
    <property type="evidence" value="ECO:0007669"/>
    <property type="project" value="TreeGrafter"/>
</dbReference>
<keyword evidence="11" id="KW-0325">Glycoprotein</keyword>
<dbReference type="EMBL" id="UYYF01000173">
    <property type="protein sequence ID" value="VDM96808.1"/>
    <property type="molecule type" value="Genomic_DNA"/>
</dbReference>
<dbReference type="AlphaFoldDB" id="A0A0N5CML0"/>
<dbReference type="GO" id="GO:0035556">
    <property type="term" value="P:intracellular signal transduction"/>
    <property type="evidence" value="ECO:0007669"/>
    <property type="project" value="InterPro"/>
</dbReference>
<evidence type="ECO:0000256" key="12">
    <source>
        <dbReference type="ARBA" id="ARBA00023239"/>
    </source>
</evidence>
<evidence type="ECO:0000256" key="9">
    <source>
        <dbReference type="ARBA" id="ARBA00023136"/>
    </source>
</evidence>
<reference evidence="17" key="1">
    <citation type="submission" date="2017-02" db="UniProtKB">
        <authorList>
            <consortium name="WormBaseParasite"/>
        </authorList>
    </citation>
    <scope>IDENTIFICATION</scope>
</reference>
<sequence>MMEMMNDYTMNLEVMVKDRTAMLEEAQQQADRLLYNMLPRSVANDLKVGKHVQPQLYPCATVLFSDIQGFTRLSSFSTPLQIVQFLNDLFTGFDDIISKHDAYKVETIGDAYMIVSGVPKKNGNAHVENIGDIALKMRSFVVKFKLAHRPEEKLIVRIGFHSGPVAAGVVGLAAPRYCLFGDTVNTASRMESTGEPNKIQALLTLNLSPYRIKLTLIGYYEFKNLFLKISEQSYNLLHCFFPQFEIVERGKINVKVFYNLFPISYLSTK</sequence>
<evidence type="ECO:0000256" key="1">
    <source>
        <dbReference type="ARBA" id="ARBA00001436"/>
    </source>
</evidence>
<comment type="similarity">
    <text evidence="13">Belongs to the adenylyl cyclase class-4/guanylyl cyclase family.</text>
</comment>
<dbReference type="InterPro" id="IPR018297">
    <property type="entry name" value="A/G_cyclase_CS"/>
</dbReference>